<comment type="caution">
    <text evidence="1">The sequence shown here is derived from an EMBL/GenBank/DDBJ whole genome shotgun (WGS) entry which is preliminary data.</text>
</comment>
<organism evidence="1 2">
    <name type="scientific">Meloidogyne enterolobii</name>
    <name type="common">Root-knot nematode worm</name>
    <name type="synonym">Meloidogyne mayaguensis</name>
    <dbReference type="NCBI Taxonomy" id="390850"/>
    <lineage>
        <taxon>Eukaryota</taxon>
        <taxon>Metazoa</taxon>
        <taxon>Ecdysozoa</taxon>
        <taxon>Nematoda</taxon>
        <taxon>Chromadorea</taxon>
        <taxon>Rhabditida</taxon>
        <taxon>Tylenchina</taxon>
        <taxon>Tylenchomorpha</taxon>
        <taxon>Tylenchoidea</taxon>
        <taxon>Meloidogynidae</taxon>
        <taxon>Meloidogyninae</taxon>
        <taxon>Meloidogyne</taxon>
    </lineage>
</organism>
<dbReference type="Proteomes" id="UP000580250">
    <property type="component" value="Unassembled WGS sequence"/>
</dbReference>
<protein>
    <submittedName>
        <fullName evidence="1">Uncharacterized protein</fullName>
    </submittedName>
</protein>
<dbReference type="OrthoDB" id="5848871at2759"/>
<dbReference type="AlphaFoldDB" id="A0A6V7UH16"/>
<sequence length="319" mass="36764">MQVNRMFAEAIFAIERKPNDFIWIQDYHLTLVCQHLREKEDPDNPLKVGFFLHTPFELDKNFVYNYAKHGIVVNLFRAVIEGMLHCNKVGFQTHKDRNNFIELVNYIYGSEEGGSEEPGHLIKIEIDGITPVGGCILGVYPASFETKKFVKLANKKEMKAQAKEFRNDRECHLLVTEINNKYGQSNYKPIVFSTDSVNRDELIIRYLAMDIGIVTPFKDGMNLVAKEMIISNPKASLILSEGAGTHHQLSENELNDTYHLVKGNDDYEHFLDDFVDVLYNAATLDEAIRNERGLRLSNFLIKYDAIKWGKDFVNEKYED</sequence>
<dbReference type="PANTHER" id="PTHR10788">
    <property type="entry name" value="TREHALOSE-6-PHOSPHATE SYNTHASE"/>
    <property type="match status" value="1"/>
</dbReference>
<dbReference type="GO" id="GO:0003825">
    <property type="term" value="F:alpha,alpha-trehalose-phosphate synthase (UDP-forming) activity"/>
    <property type="evidence" value="ECO:0007669"/>
    <property type="project" value="TreeGrafter"/>
</dbReference>
<reference evidence="1 2" key="1">
    <citation type="submission" date="2020-08" db="EMBL/GenBank/DDBJ databases">
        <authorList>
            <person name="Koutsovoulos G."/>
            <person name="Danchin GJ E."/>
        </authorList>
    </citation>
    <scope>NUCLEOTIDE SEQUENCE [LARGE SCALE GENOMIC DNA]</scope>
</reference>
<name>A0A6V7UH16_MELEN</name>
<dbReference type="GO" id="GO:0005829">
    <property type="term" value="C:cytosol"/>
    <property type="evidence" value="ECO:0007669"/>
    <property type="project" value="TreeGrafter"/>
</dbReference>
<evidence type="ECO:0000313" key="2">
    <source>
        <dbReference type="Proteomes" id="UP000580250"/>
    </source>
</evidence>
<dbReference type="PANTHER" id="PTHR10788:SF106">
    <property type="entry name" value="BCDNA.GH08860"/>
    <property type="match status" value="1"/>
</dbReference>
<dbReference type="Pfam" id="PF00982">
    <property type="entry name" value="Glyco_transf_20"/>
    <property type="match status" value="1"/>
</dbReference>
<gene>
    <name evidence="1" type="ORF">MENT_LOCUS12884</name>
</gene>
<dbReference type="InterPro" id="IPR001830">
    <property type="entry name" value="Glyco_trans_20"/>
</dbReference>
<dbReference type="SUPFAM" id="SSF53756">
    <property type="entry name" value="UDP-Glycosyltransferase/glycogen phosphorylase"/>
    <property type="match status" value="1"/>
</dbReference>
<proteinExistence type="predicted"/>
<dbReference type="Gene3D" id="3.40.50.2000">
    <property type="entry name" value="Glycogen Phosphorylase B"/>
    <property type="match status" value="2"/>
</dbReference>
<accession>A0A6V7UH16</accession>
<dbReference type="GO" id="GO:0004805">
    <property type="term" value="F:trehalose-phosphatase activity"/>
    <property type="evidence" value="ECO:0007669"/>
    <property type="project" value="TreeGrafter"/>
</dbReference>
<evidence type="ECO:0000313" key="1">
    <source>
        <dbReference type="EMBL" id="CAD2157912.1"/>
    </source>
</evidence>
<dbReference type="EMBL" id="CAJEWN010000068">
    <property type="protein sequence ID" value="CAD2157912.1"/>
    <property type="molecule type" value="Genomic_DNA"/>
</dbReference>
<dbReference type="GO" id="GO:0005992">
    <property type="term" value="P:trehalose biosynthetic process"/>
    <property type="evidence" value="ECO:0007669"/>
    <property type="project" value="InterPro"/>
</dbReference>